<protein>
    <submittedName>
        <fullName evidence="1">Uncharacterized protein</fullName>
    </submittedName>
</protein>
<proteinExistence type="predicted"/>
<accession>A0A2T1GBT9</accession>
<reference evidence="1 2" key="1">
    <citation type="submission" date="2018-03" db="EMBL/GenBank/DDBJ databases">
        <title>The ancient ancestry and fast evolution of plastids.</title>
        <authorList>
            <person name="Moore K.R."/>
            <person name="Magnabosco C."/>
            <person name="Momper L."/>
            <person name="Gold D.A."/>
            <person name="Bosak T."/>
            <person name="Fournier G.P."/>
        </authorList>
    </citation>
    <scope>NUCLEOTIDE SEQUENCE [LARGE SCALE GENOMIC DNA]</scope>
    <source>
        <strain evidence="1 2">CCALA 037</strain>
    </source>
</reference>
<gene>
    <name evidence="1" type="ORF">C7B77_17060</name>
</gene>
<keyword evidence="2" id="KW-1185">Reference proteome</keyword>
<dbReference type="EMBL" id="PVWO01000232">
    <property type="protein sequence ID" value="PSB54803.1"/>
    <property type="molecule type" value="Genomic_DNA"/>
</dbReference>
<evidence type="ECO:0000313" key="2">
    <source>
        <dbReference type="Proteomes" id="UP000238937"/>
    </source>
</evidence>
<dbReference type="AlphaFoldDB" id="A0A2T1GBT9"/>
<dbReference type="Proteomes" id="UP000238937">
    <property type="component" value="Unassembled WGS sequence"/>
</dbReference>
<comment type="caution">
    <text evidence="1">The sequence shown here is derived from an EMBL/GenBank/DDBJ whole genome shotgun (WGS) entry which is preliminary data.</text>
</comment>
<dbReference type="RefSeq" id="WP_106307345.1">
    <property type="nucleotide sequence ID" value="NZ_PVWO01000232.1"/>
</dbReference>
<organism evidence="1 2">
    <name type="scientific">Chamaesiphon polymorphus CCALA 037</name>
    <dbReference type="NCBI Taxonomy" id="2107692"/>
    <lineage>
        <taxon>Bacteria</taxon>
        <taxon>Bacillati</taxon>
        <taxon>Cyanobacteriota</taxon>
        <taxon>Cyanophyceae</taxon>
        <taxon>Gomontiellales</taxon>
        <taxon>Chamaesiphonaceae</taxon>
        <taxon>Chamaesiphon</taxon>
    </lineage>
</organism>
<name>A0A2T1GBT9_9CYAN</name>
<sequence length="240" mass="27138">MKVLCQDKSTDKILTSVTNSLQEYADIINSLEKNYSKDCEKAAVSEEISEIKIIADKAKEFAENRKFYKLHNAVGHAWSKIESFKNTRQINGYGLPFAISNSLTASIGIHTRSLEILVNGFRNIVDISRYSENSNKKDLKRWAEALEAVGNALEDNLEFFSLDLLEEFQTLLFKVIQVSQQKSSNSQTRSDVKDSYRIRVRTSAGFLSSLIDFALAESDEEDCEMLTAIANANHPVFFED</sequence>
<evidence type="ECO:0000313" key="1">
    <source>
        <dbReference type="EMBL" id="PSB54803.1"/>
    </source>
</evidence>